<dbReference type="PANTHER" id="PTHR30212">
    <property type="entry name" value="PROTEIN YIIM"/>
    <property type="match status" value="1"/>
</dbReference>
<name>A0A543DJH6_9PSEU</name>
<organism evidence="2 3">
    <name type="scientific">Pseudonocardia kunmingensis</name>
    <dbReference type="NCBI Taxonomy" id="630975"/>
    <lineage>
        <taxon>Bacteria</taxon>
        <taxon>Bacillati</taxon>
        <taxon>Actinomycetota</taxon>
        <taxon>Actinomycetes</taxon>
        <taxon>Pseudonocardiales</taxon>
        <taxon>Pseudonocardiaceae</taxon>
        <taxon>Pseudonocardia</taxon>
    </lineage>
</organism>
<evidence type="ECO:0000313" key="3">
    <source>
        <dbReference type="Proteomes" id="UP000315677"/>
    </source>
</evidence>
<evidence type="ECO:0000313" key="2">
    <source>
        <dbReference type="EMBL" id="TQM09490.1"/>
    </source>
</evidence>
<dbReference type="PROSITE" id="PS51340">
    <property type="entry name" value="MOSC"/>
    <property type="match status" value="1"/>
</dbReference>
<dbReference type="GO" id="GO:0003824">
    <property type="term" value="F:catalytic activity"/>
    <property type="evidence" value="ECO:0007669"/>
    <property type="project" value="InterPro"/>
</dbReference>
<sequence>MSALPPADSVTGVLSARGNVESVNVAYVRSDLDTRAPDGRTGIDKRPVDGPVLLTTAGVQGDTVCHTTHHGGPDQAVYAYAAEDLAFWSAELGQEVGPGGVGENLTVSGIDCSAAVLGERWQVGAAVLQVRSTRTPCRVFSAFRGVPDLVKRFIAAGRPGAYLAVERSGPVQAGDVVTVLDRPGHGVTVADLMAARTVARDRVPVVADAREHMGARDRDWLDRTVAAMRRTGTAAQA</sequence>
<protein>
    <submittedName>
        <fullName evidence="2">MOSC domain-containing protein YiiM</fullName>
    </submittedName>
</protein>
<dbReference type="Proteomes" id="UP000315677">
    <property type="component" value="Unassembled WGS sequence"/>
</dbReference>
<dbReference type="InterPro" id="IPR005302">
    <property type="entry name" value="MoCF_Sase_C"/>
</dbReference>
<gene>
    <name evidence="2" type="ORF">FB558_5249</name>
</gene>
<dbReference type="SUPFAM" id="SSF50800">
    <property type="entry name" value="PK beta-barrel domain-like"/>
    <property type="match status" value="1"/>
</dbReference>
<dbReference type="AlphaFoldDB" id="A0A543DJH6"/>
<reference evidence="2 3" key="1">
    <citation type="submission" date="2019-06" db="EMBL/GenBank/DDBJ databases">
        <title>Sequencing the genomes of 1000 actinobacteria strains.</title>
        <authorList>
            <person name="Klenk H.-P."/>
        </authorList>
    </citation>
    <scope>NUCLEOTIDE SEQUENCE [LARGE SCALE GENOMIC DNA]</scope>
    <source>
        <strain evidence="2 3">DSM 45301</strain>
    </source>
</reference>
<dbReference type="InterPro" id="IPR011037">
    <property type="entry name" value="Pyrv_Knase-like_insert_dom_sf"/>
</dbReference>
<dbReference type="GO" id="GO:0030151">
    <property type="term" value="F:molybdenum ion binding"/>
    <property type="evidence" value="ECO:0007669"/>
    <property type="project" value="InterPro"/>
</dbReference>
<dbReference type="PANTHER" id="PTHR30212:SF2">
    <property type="entry name" value="PROTEIN YIIM"/>
    <property type="match status" value="1"/>
</dbReference>
<dbReference type="Pfam" id="PF03473">
    <property type="entry name" value="MOSC"/>
    <property type="match status" value="1"/>
</dbReference>
<accession>A0A543DJH6</accession>
<dbReference type="Gene3D" id="2.40.33.20">
    <property type="entry name" value="PK beta-barrel domain-like"/>
    <property type="match status" value="1"/>
</dbReference>
<dbReference type="GO" id="GO:0030170">
    <property type="term" value="F:pyridoxal phosphate binding"/>
    <property type="evidence" value="ECO:0007669"/>
    <property type="project" value="InterPro"/>
</dbReference>
<feature type="domain" description="MOSC" evidence="1">
    <location>
        <begin position="46"/>
        <end position="180"/>
    </location>
</feature>
<dbReference type="EMBL" id="VFPA01000003">
    <property type="protein sequence ID" value="TQM09490.1"/>
    <property type="molecule type" value="Genomic_DNA"/>
</dbReference>
<comment type="caution">
    <text evidence="2">The sequence shown here is derived from an EMBL/GenBank/DDBJ whole genome shotgun (WGS) entry which is preliminary data.</text>
</comment>
<proteinExistence type="predicted"/>
<keyword evidence="3" id="KW-1185">Reference proteome</keyword>
<dbReference type="InterPro" id="IPR052353">
    <property type="entry name" value="Benzoxazolinone_Detox_Enz"/>
</dbReference>
<evidence type="ECO:0000259" key="1">
    <source>
        <dbReference type="PROSITE" id="PS51340"/>
    </source>
</evidence>